<protein>
    <submittedName>
        <fullName evidence="1">Uncharacterized protein</fullName>
    </submittedName>
</protein>
<reference evidence="1 2" key="1">
    <citation type="submission" date="2015-05" db="EMBL/GenBank/DDBJ databases">
        <title>Distinctive expansion of gene families associated with plant cell wall degradation and secondary metabolism in the genomes of grapevine trunk pathogens.</title>
        <authorList>
            <person name="Lawrence D.P."/>
            <person name="Travadon R."/>
            <person name="Rolshausen P.E."/>
            <person name="Baumgartner K."/>
        </authorList>
    </citation>
    <scope>NUCLEOTIDE SEQUENCE [LARGE SCALE GENOMIC DNA]</scope>
    <source>
        <strain evidence="1">UCRPC4</strain>
    </source>
</reference>
<dbReference type="EMBL" id="LCWF01000183">
    <property type="protein sequence ID" value="KKY15560.1"/>
    <property type="molecule type" value="Genomic_DNA"/>
</dbReference>
<accession>A0A0G2GEW0</accession>
<comment type="caution">
    <text evidence="1">The sequence shown here is derived from an EMBL/GenBank/DDBJ whole genome shotgun (WGS) entry which is preliminary data.</text>
</comment>
<organism evidence="1 2">
    <name type="scientific">Phaeomoniella chlamydospora</name>
    <name type="common">Phaeoacremonium chlamydosporum</name>
    <dbReference type="NCBI Taxonomy" id="158046"/>
    <lineage>
        <taxon>Eukaryota</taxon>
        <taxon>Fungi</taxon>
        <taxon>Dikarya</taxon>
        <taxon>Ascomycota</taxon>
        <taxon>Pezizomycotina</taxon>
        <taxon>Eurotiomycetes</taxon>
        <taxon>Chaetothyriomycetidae</taxon>
        <taxon>Phaeomoniellales</taxon>
        <taxon>Phaeomoniellaceae</taxon>
        <taxon>Phaeomoniella</taxon>
    </lineage>
</organism>
<dbReference type="AlphaFoldDB" id="A0A0G2GEW0"/>
<dbReference type="Proteomes" id="UP000053317">
    <property type="component" value="Unassembled WGS sequence"/>
</dbReference>
<evidence type="ECO:0000313" key="1">
    <source>
        <dbReference type="EMBL" id="KKY15560.1"/>
    </source>
</evidence>
<keyword evidence="2" id="KW-1185">Reference proteome</keyword>
<reference evidence="1 2" key="2">
    <citation type="submission" date="2015-05" db="EMBL/GenBank/DDBJ databases">
        <authorList>
            <person name="Morales-Cruz A."/>
            <person name="Amrine K.C."/>
            <person name="Cantu D."/>
        </authorList>
    </citation>
    <scope>NUCLEOTIDE SEQUENCE [LARGE SCALE GENOMIC DNA]</scope>
    <source>
        <strain evidence="1">UCRPC4</strain>
    </source>
</reference>
<proteinExistence type="predicted"/>
<evidence type="ECO:0000313" key="2">
    <source>
        <dbReference type="Proteomes" id="UP000053317"/>
    </source>
</evidence>
<gene>
    <name evidence="1" type="ORF">UCRPC4_g06267</name>
</gene>
<name>A0A0G2GEW0_PHACM</name>
<sequence>MQATKDFFGKAKTCTPKAWSTTDQDEVIRVLRSLEDQIFELREDIKTERMEKNSLFNNIVNMIPLRQQSLLLDPLLTVSSSTISLISTFAMVPEGSVPVLNDDDVGDILSYNPFDITRTDSNFKATAADVTHSRATL</sequence>